<dbReference type="PANTHER" id="PTHR30629">
    <property type="entry name" value="PROPHAGE INTEGRASE"/>
    <property type="match status" value="1"/>
</dbReference>
<dbReference type="Gene3D" id="3.30.160.390">
    <property type="entry name" value="Integrase, DNA-binding domain"/>
    <property type="match status" value="1"/>
</dbReference>
<reference evidence="4" key="1">
    <citation type="submission" date="2013-08" db="EMBL/GenBank/DDBJ databases">
        <authorList>
            <person name="Mendez C."/>
            <person name="Richter M."/>
            <person name="Ferrer M."/>
            <person name="Sanchez J."/>
        </authorList>
    </citation>
    <scope>NUCLEOTIDE SEQUENCE</scope>
</reference>
<gene>
    <name evidence="4" type="ORF">B1A_02676</name>
</gene>
<dbReference type="InterPro" id="IPR025166">
    <property type="entry name" value="Integrase_DNA_bind_dom"/>
</dbReference>
<feature type="domain" description="Integrase DNA-binding" evidence="3">
    <location>
        <begin position="7"/>
        <end position="94"/>
    </location>
</feature>
<dbReference type="Pfam" id="PF13356">
    <property type="entry name" value="Arm-DNA-bind_3"/>
    <property type="match status" value="1"/>
</dbReference>
<dbReference type="EMBL" id="AUZX01001983">
    <property type="protein sequence ID" value="EQD77844.1"/>
    <property type="molecule type" value="Genomic_DNA"/>
</dbReference>
<dbReference type="GO" id="GO:0015074">
    <property type="term" value="P:DNA integration"/>
    <property type="evidence" value="ECO:0007669"/>
    <property type="project" value="UniProtKB-KW"/>
</dbReference>
<reference evidence="4" key="2">
    <citation type="journal article" date="2014" name="ISME J.">
        <title>Microbial stratification in low pH oxic and suboxic macroscopic growths along an acid mine drainage.</title>
        <authorList>
            <person name="Mendez-Garcia C."/>
            <person name="Mesa V."/>
            <person name="Sprenger R.R."/>
            <person name="Richter M."/>
            <person name="Diez M.S."/>
            <person name="Solano J."/>
            <person name="Bargiela R."/>
            <person name="Golyshina O.V."/>
            <person name="Manteca A."/>
            <person name="Ramos J.L."/>
            <person name="Gallego J.R."/>
            <person name="Llorente I."/>
            <person name="Martins Dos Santos V.A."/>
            <person name="Jensen O.N."/>
            <person name="Pelaez A.I."/>
            <person name="Sanchez J."/>
            <person name="Ferrer M."/>
        </authorList>
    </citation>
    <scope>NUCLEOTIDE SEQUENCE</scope>
</reference>
<comment type="caution">
    <text evidence="4">The sequence shown here is derived from an EMBL/GenBank/DDBJ whole genome shotgun (WGS) entry which is preliminary data.</text>
</comment>
<protein>
    <submittedName>
        <fullName evidence="4">Phage integrase family protein</fullName>
    </submittedName>
</protein>
<comment type="similarity">
    <text evidence="1">Belongs to the 'phage' integrase family.</text>
</comment>
<keyword evidence="2" id="KW-0229">DNA integration</keyword>
<evidence type="ECO:0000259" key="3">
    <source>
        <dbReference type="Pfam" id="PF13356"/>
    </source>
</evidence>
<evidence type="ECO:0000256" key="2">
    <source>
        <dbReference type="ARBA" id="ARBA00022908"/>
    </source>
</evidence>
<organism evidence="4">
    <name type="scientific">mine drainage metagenome</name>
    <dbReference type="NCBI Taxonomy" id="410659"/>
    <lineage>
        <taxon>unclassified sequences</taxon>
        <taxon>metagenomes</taxon>
        <taxon>ecological metagenomes</taxon>
    </lineage>
</organism>
<sequence length="98" mass="10958">MPKLILTPQLVKTAVCPSGKAKNDLLDSNCKGLSLEIRCTGGKTYYLRYADERGKAKQFKIADERDISLSQARQLADKYRSQIAMGVDPQGKKQVLRQ</sequence>
<accession>T1D8U5</accession>
<evidence type="ECO:0000256" key="1">
    <source>
        <dbReference type="ARBA" id="ARBA00008857"/>
    </source>
</evidence>
<dbReference type="InterPro" id="IPR038488">
    <property type="entry name" value="Integrase_DNA-bd_sf"/>
</dbReference>
<feature type="non-terminal residue" evidence="4">
    <location>
        <position position="98"/>
    </location>
</feature>
<dbReference type="PANTHER" id="PTHR30629:SF2">
    <property type="entry name" value="PROPHAGE INTEGRASE INTS-RELATED"/>
    <property type="match status" value="1"/>
</dbReference>
<name>T1D8U5_9ZZZZ</name>
<evidence type="ECO:0000313" key="4">
    <source>
        <dbReference type="EMBL" id="EQD77844.1"/>
    </source>
</evidence>
<dbReference type="AlphaFoldDB" id="T1D8U5"/>
<proteinExistence type="inferred from homology"/>
<dbReference type="InterPro" id="IPR050808">
    <property type="entry name" value="Phage_Integrase"/>
</dbReference>